<dbReference type="EC" id="2.4.1.345" evidence="4"/>
<dbReference type="EMBL" id="LNYN01000020">
    <property type="protein sequence ID" value="KTD34387.1"/>
    <property type="molecule type" value="Genomic_DNA"/>
</dbReference>
<dbReference type="Proteomes" id="UP000254040">
    <property type="component" value="Unassembled WGS sequence"/>
</dbReference>
<dbReference type="InterPro" id="IPR001296">
    <property type="entry name" value="Glyco_trans_1"/>
</dbReference>
<keyword evidence="4" id="KW-0328">Glycosyltransferase</keyword>
<feature type="domain" description="Glycosyltransferase subfamily 4-like N-terminal" evidence="2">
    <location>
        <begin position="13"/>
        <end position="147"/>
    </location>
</feature>
<reference evidence="3 5" key="1">
    <citation type="submission" date="2015-11" db="EMBL/GenBank/DDBJ databases">
        <title>Genomic analysis of 38 Legionella species identifies large and diverse effector repertoires.</title>
        <authorList>
            <person name="Burstein D."/>
            <person name="Amaro F."/>
            <person name="Zusman T."/>
            <person name="Lifshitz Z."/>
            <person name="Cohen O."/>
            <person name="Gilbert J.A."/>
            <person name="Pupko T."/>
            <person name="Shuman H.A."/>
            <person name="Segal G."/>
        </authorList>
    </citation>
    <scope>NUCLEOTIDE SEQUENCE [LARGE SCALE GENOMIC DNA]</scope>
    <source>
        <strain evidence="3 5">ATCC 43877</strain>
    </source>
</reference>
<dbReference type="RefSeq" id="WP_028382831.1">
    <property type="nucleotide sequence ID" value="NZ_CAAAJG010000013.1"/>
</dbReference>
<evidence type="ECO:0000313" key="4">
    <source>
        <dbReference type="EMBL" id="STX64105.1"/>
    </source>
</evidence>
<dbReference type="AlphaFoldDB" id="A0A378JZF8"/>
<dbReference type="Pfam" id="PF00534">
    <property type="entry name" value="Glycos_transf_1"/>
    <property type="match status" value="1"/>
</dbReference>
<dbReference type="PANTHER" id="PTHR12526">
    <property type="entry name" value="GLYCOSYLTRANSFERASE"/>
    <property type="match status" value="1"/>
</dbReference>
<dbReference type="EMBL" id="UGOG01000001">
    <property type="protein sequence ID" value="STX64105.1"/>
    <property type="molecule type" value="Genomic_DNA"/>
</dbReference>
<evidence type="ECO:0000259" key="2">
    <source>
        <dbReference type="Pfam" id="PF13439"/>
    </source>
</evidence>
<sequence>MRILNVMFSKANGGLEQAFLNYTPALTMQGNTVIPVIHPKAEIKNNCPPEHLTTIHNFNQHDFVAVYRLRQLIKREHPDCIITHSYRAAYLLKKTRTKVPKIAVCHVRGHYDFGTDAIIAITEHMRQEIINSGVPANTVYTVPNMVHIPEELTFKEPKEFTIPTIGVCARLAKIKGVDIFIEALAELKKRNVAFKAKIAGDGKDKEQCIQLINHHGLTDDIELLGWIEDRHSFYKSLDIFCLPSREEAFGLVVLESMMHSLPMVLSRLSGPLEIVGDSQSALMVPPEDPISMADALERVITEKHLARQLAYNAYQRVQHYSNSIVAPILHNVLESVCRNYHKSYSK</sequence>
<dbReference type="GO" id="GO:0043750">
    <property type="term" value="F:phosphatidylinositol alpha-mannosyltransferase activity"/>
    <property type="evidence" value="ECO:0007669"/>
    <property type="project" value="UniProtKB-EC"/>
</dbReference>
<accession>A0A378JZF8</accession>
<dbReference type="GO" id="GO:1901135">
    <property type="term" value="P:carbohydrate derivative metabolic process"/>
    <property type="evidence" value="ECO:0007669"/>
    <property type="project" value="UniProtKB-ARBA"/>
</dbReference>
<dbReference type="OrthoDB" id="9768937at2"/>
<evidence type="ECO:0000313" key="6">
    <source>
        <dbReference type="Proteomes" id="UP000254040"/>
    </source>
</evidence>
<dbReference type="InterPro" id="IPR028098">
    <property type="entry name" value="Glyco_trans_4-like_N"/>
</dbReference>
<keyword evidence="5" id="KW-1185">Reference proteome</keyword>
<name>A0A378JZF8_9GAMM</name>
<dbReference type="Gene3D" id="3.40.50.2000">
    <property type="entry name" value="Glycogen Phosphorylase B"/>
    <property type="match status" value="2"/>
</dbReference>
<protein>
    <submittedName>
        <fullName evidence="4">CapM protein, capsular polysaccharide biosynthesis</fullName>
        <ecNumber evidence="4">2.4.1.345</ecNumber>
    </submittedName>
</protein>
<dbReference type="Proteomes" id="UP000054985">
    <property type="component" value="Unassembled WGS sequence"/>
</dbReference>
<feature type="domain" description="Glycosyl transferase family 1" evidence="1">
    <location>
        <begin position="154"/>
        <end position="316"/>
    </location>
</feature>
<proteinExistence type="predicted"/>
<evidence type="ECO:0000259" key="1">
    <source>
        <dbReference type="Pfam" id="PF00534"/>
    </source>
</evidence>
<gene>
    <name evidence="4" type="primary">capM_2</name>
    <name evidence="3" type="synonym">capM2_1</name>
    <name evidence="3" type="ORF">Lmor_1784</name>
    <name evidence="4" type="ORF">NCTC12239_03066</name>
</gene>
<dbReference type="STRING" id="39962.Lmor_1784"/>
<dbReference type="CDD" id="cd03801">
    <property type="entry name" value="GT4_PimA-like"/>
    <property type="match status" value="1"/>
</dbReference>
<dbReference type="SUPFAM" id="SSF53756">
    <property type="entry name" value="UDP-Glycosyltransferase/glycogen phosphorylase"/>
    <property type="match status" value="1"/>
</dbReference>
<evidence type="ECO:0000313" key="3">
    <source>
        <dbReference type="EMBL" id="KTD34387.1"/>
    </source>
</evidence>
<reference evidence="4 6" key="2">
    <citation type="submission" date="2018-06" db="EMBL/GenBank/DDBJ databases">
        <authorList>
            <consortium name="Pathogen Informatics"/>
            <person name="Doyle S."/>
        </authorList>
    </citation>
    <scope>NUCLEOTIDE SEQUENCE [LARGE SCALE GENOMIC DNA]</scope>
    <source>
        <strain evidence="4 6">NCTC12239</strain>
    </source>
</reference>
<organism evidence="4 6">
    <name type="scientific">Legionella moravica</name>
    <dbReference type="NCBI Taxonomy" id="39962"/>
    <lineage>
        <taxon>Bacteria</taxon>
        <taxon>Pseudomonadati</taxon>
        <taxon>Pseudomonadota</taxon>
        <taxon>Gammaproteobacteria</taxon>
        <taxon>Legionellales</taxon>
        <taxon>Legionellaceae</taxon>
        <taxon>Legionella</taxon>
    </lineage>
</organism>
<evidence type="ECO:0000313" key="5">
    <source>
        <dbReference type="Proteomes" id="UP000054985"/>
    </source>
</evidence>
<keyword evidence="4" id="KW-0808">Transferase</keyword>
<dbReference type="Pfam" id="PF13439">
    <property type="entry name" value="Glyco_transf_4"/>
    <property type="match status" value="1"/>
</dbReference>